<proteinExistence type="inferred from homology"/>
<feature type="compositionally biased region" description="Basic and acidic residues" evidence="2">
    <location>
        <begin position="1301"/>
        <end position="1311"/>
    </location>
</feature>
<evidence type="ECO:0000256" key="1">
    <source>
        <dbReference type="ARBA" id="ARBA00007234"/>
    </source>
</evidence>
<dbReference type="Pfam" id="PF02259">
    <property type="entry name" value="FAT"/>
    <property type="match status" value="1"/>
</dbReference>
<evidence type="ECO:0000313" key="7">
    <source>
        <dbReference type="Proteomes" id="UP000242474"/>
    </source>
</evidence>
<name>A0A2G5BIB8_COERN</name>
<dbReference type="GO" id="GO:0000124">
    <property type="term" value="C:SAGA complex"/>
    <property type="evidence" value="ECO:0007669"/>
    <property type="project" value="TreeGrafter"/>
</dbReference>
<dbReference type="InterPro" id="IPR000403">
    <property type="entry name" value="PI3/4_kinase_cat_dom"/>
</dbReference>
<feature type="region of interest" description="Disordered" evidence="2">
    <location>
        <begin position="2595"/>
        <end position="2630"/>
    </location>
</feature>
<feature type="domain" description="FAT" evidence="4">
    <location>
        <begin position="3053"/>
        <end position="3671"/>
    </location>
</feature>
<feature type="compositionally biased region" description="Low complexity" evidence="2">
    <location>
        <begin position="1376"/>
        <end position="1385"/>
    </location>
</feature>
<dbReference type="InterPro" id="IPR003152">
    <property type="entry name" value="FATC_dom"/>
</dbReference>
<evidence type="ECO:0000259" key="3">
    <source>
        <dbReference type="PROSITE" id="PS50290"/>
    </source>
</evidence>
<feature type="compositionally biased region" description="Low complexity" evidence="2">
    <location>
        <begin position="2595"/>
        <end position="2605"/>
    </location>
</feature>
<dbReference type="Proteomes" id="UP000242474">
    <property type="component" value="Unassembled WGS sequence"/>
</dbReference>
<dbReference type="InterPro" id="IPR050517">
    <property type="entry name" value="DDR_Repair_Kinase"/>
</dbReference>
<feature type="compositionally biased region" description="Polar residues" evidence="2">
    <location>
        <begin position="2905"/>
        <end position="2930"/>
    </location>
</feature>
<protein>
    <recommendedName>
        <fullName evidence="8">Non-specific serine/threonine protein kinase</fullName>
    </recommendedName>
</protein>
<dbReference type="GO" id="GO:0005634">
    <property type="term" value="C:nucleus"/>
    <property type="evidence" value="ECO:0007669"/>
    <property type="project" value="TreeGrafter"/>
</dbReference>
<dbReference type="GO" id="GO:0006281">
    <property type="term" value="P:DNA repair"/>
    <property type="evidence" value="ECO:0007669"/>
    <property type="project" value="TreeGrafter"/>
</dbReference>
<dbReference type="InterPro" id="IPR046805">
    <property type="entry name" value="Tra1_ring"/>
</dbReference>
<dbReference type="EMBL" id="KZ303489">
    <property type="protein sequence ID" value="PIA18760.1"/>
    <property type="molecule type" value="Genomic_DNA"/>
</dbReference>
<dbReference type="GO" id="GO:0035267">
    <property type="term" value="C:NuA4 histone acetyltransferase complex"/>
    <property type="evidence" value="ECO:0007669"/>
    <property type="project" value="TreeGrafter"/>
</dbReference>
<keyword evidence="7" id="KW-1185">Reference proteome</keyword>
<dbReference type="PANTHER" id="PTHR11139">
    <property type="entry name" value="ATAXIA TELANGIECTASIA MUTATED ATM -RELATED"/>
    <property type="match status" value="1"/>
</dbReference>
<dbReference type="OrthoDB" id="5570127at2759"/>
<feature type="compositionally biased region" description="Low complexity" evidence="2">
    <location>
        <begin position="3688"/>
        <end position="3699"/>
    </location>
</feature>
<feature type="compositionally biased region" description="Polar residues" evidence="2">
    <location>
        <begin position="164"/>
        <end position="177"/>
    </location>
</feature>
<dbReference type="InterPro" id="IPR016024">
    <property type="entry name" value="ARM-type_fold"/>
</dbReference>
<feature type="region of interest" description="Disordered" evidence="2">
    <location>
        <begin position="3367"/>
        <end position="3425"/>
    </location>
</feature>
<comment type="similarity">
    <text evidence="1">Belongs to the PI3/PI4-kinase family. TRA1 subfamily.</text>
</comment>
<feature type="region of interest" description="Disordered" evidence="2">
    <location>
        <begin position="2899"/>
        <end position="2930"/>
    </location>
</feature>
<feature type="compositionally biased region" description="Polar residues" evidence="2">
    <location>
        <begin position="2614"/>
        <end position="2630"/>
    </location>
</feature>
<feature type="region of interest" description="Disordered" evidence="2">
    <location>
        <begin position="3671"/>
        <end position="3699"/>
    </location>
</feature>
<dbReference type="STRING" id="763665.A0A2G5BIB8"/>
<accession>A0A2G5BIB8</accession>
<dbReference type="Pfam" id="PF20206">
    <property type="entry name" value="Tra1_ring"/>
    <property type="match status" value="1"/>
</dbReference>
<feature type="region of interest" description="Disordered" evidence="2">
    <location>
        <begin position="164"/>
        <end position="187"/>
    </location>
</feature>
<reference evidence="6 7" key="1">
    <citation type="journal article" date="2015" name="Genome Biol. Evol.">
        <title>Phylogenomic analyses indicate that early fungi evolved digesting cell walls of algal ancestors of land plants.</title>
        <authorList>
            <person name="Chang Y."/>
            <person name="Wang S."/>
            <person name="Sekimoto S."/>
            <person name="Aerts A.L."/>
            <person name="Choi C."/>
            <person name="Clum A."/>
            <person name="LaButti K.M."/>
            <person name="Lindquist E.A."/>
            <person name="Yee Ngan C."/>
            <person name="Ohm R.A."/>
            <person name="Salamov A.A."/>
            <person name="Grigoriev I.V."/>
            <person name="Spatafora J.W."/>
            <person name="Berbee M.L."/>
        </authorList>
    </citation>
    <scope>NUCLEOTIDE SEQUENCE [LARGE SCALE GENOMIC DNA]</scope>
    <source>
        <strain evidence="6 7">NRRL 1564</strain>
    </source>
</reference>
<feature type="region of interest" description="Disordered" evidence="2">
    <location>
        <begin position="1283"/>
        <end position="1447"/>
    </location>
</feature>
<evidence type="ECO:0000256" key="2">
    <source>
        <dbReference type="SAM" id="MobiDB-lite"/>
    </source>
</evidence>
<feature type="compositionally biased region" description="Low complexity" evidence="2">
    <location>
        <begin position="3415"/>
        <end position="3425"/>
    </location>
</feature>
<dbReference type="GO" id="GO:0006355">
    <property type="term" value="P:regulation of DNA-templated transcription"/>
    <property type="evidence" value="ECO:0007669"/>
    <property type="project" value="TreeGrafter"/>
</dbReference>
<dbReference type="Pfam" id="PF00454">
    <property type="entry name" value="PI3_PI4_kinase"/>
    <property type="match status" value="1"/>
</dbReference>
<dbReference type="InterPro" id="IPR003151">
    <property type="entry name" value="PIK-rel_kinase_FAT"/>
</dbReference>
<gene>
    <name evidence="6" type="ORF">COEREDRAFT_85213</name>
</gene>
<dbReference type="SUPFAM" id="SSF48371">
    <property type="entry name" value="ARM repeat"/>
    <property type="match status" value="3"/>
</dbReference>
<dbReference type="InterPro" id="IPR011009">
    <property type="entry name" value="Kinase-like_dom_sf"/>
</dbReference>
<feature type="domain" description="FATC" evidence="5">
    <location>
        <begin position="4189"/>
        <end position="4231"/>
    </location>
</feature>
<evidence type="ECO:0008006" key="8">
    <source>
        <dbReference type="Google" id="ProtNLM"/>
    </source>
</evidence>
<feature type="compositionally biased region" description="Low complexity" evidence="2">
    <location>
        <begin position="1337"/>
        <end position="1346"/>
    </location>
</feature>
<feature type="compositionally biased region" description="Polar residues" evidence="2">
    <location>
        <begin position="1317"/>
        <end position="1326"/>
    </location>
</feature>
<evidence type="ECO:0000313" key="6">
    <source>
        <dbReference type="EMBL" id="PIA18760.1"/>
    </source>
</evidence>
<dbReference type="PROSITE" id="PS51190">
    <property type="entry name" value="FATC"/>
    <property type="match status" value="1"/>
</dbReference>
<feature type="domain" description="PI3K/PI4K catalytic" evidence="3">
    <location>
        <begin position="3876"/>
        <end position="4216"/>
    </location>
</feature>
<dbReference type="Pfam" id="PF20175">
    <property type="entry name" value="Tra1_central"/>
    <property type="match status" value="1"/>
</dbReference>
<evidence type="ECO:0000259" key="5">
    <source>
        <dbReference type="PROSITE" id="PS51190"/>
    </source>
</evidence>
<dbReference type="InterPro" id="IPR014009">
    <property type="entry name" value="PIK_FAT"/>
</dbReference>
<evidence type="ECO:0000259" key="4">
    <source>
        <dbReference type="PROSITE" id="PS51189"/>
    </source>
</evidence>
<dbReference type="CDD" id="cd05163">
    <property type="entry name" value="PIKK_TRRAP"/>
    <property type="match status" value="1"/>
</dbReference>
<dbReference type="PROSITE" id="PS51189">
    <property type="entry name" value="FAT"/>
    <property type="match status" value="1"/>
</dbReference>
<dbReference type="PROSITE" id="PS50290">
    <property type="entry name" value="PI3_4_KINASE_3"/>
    <property type="match status" value="1"/>
</dbReference>
<organism evidence="6 7">
    <name type="scientific">Coemansia reversa (strain ATCC 12441 / NRRL 1564)</name>
    <dbReference type="NCBI Taxonomy" id="763665"/>
    <lineage>
        <taxon>Eukaryota</taxon>
        <taxon>Fungi</taxon>
        <taxon>Fungi incertae sedis</taxon>
        <taxon>Zoopagomycota</taxon>
        <taxon>Kickxellomycotina</taxon>
        <taxon>Kickxellomycetes</taxon>
        <taxon>Kickxellales</taxon>
        <taxon>Kickxellaceae</taxon>
        <taxon>Coemansia</taxon>
    </lineage>
</organism>
<dbReference type="PANTHER" id="PTHR11139:SF1">
    <property type="entry name" value="TRANSFORMATION_TRANSCRIPTION DOMAIN-ASSOCIATED PROTEIN"/>
    <property type="match status" value="1"/>
</dbReference>
<dbReference type="InterPro" id="IPR046807">
    <property type="entry name" value="Tra1_central"/>
</dbReference>
<sequence>MAVTNFEVYATRLRDDRLNIKLKQTIAHELCESLEFFQLQDYTRFVAVLWPVIRDLLLKTSPVFVSTSPEQRLRSTLLEIIQRIPHSEVFRPIVQEVVTTLVALVKIENEENAVVCLKIIYELHRMYRQLLENVAQPFLELASELYCNSDQMLKSAESIDTPASLSTPNASLLSPSAMSPGPDSGDLASKNLSKATASFKVLTEVPIIVVSIIQANRRHAEPFVTNILPHILHMLELGPKTNSTQQQPETTLAYGRSAYADLITAQSKTLSFLAFFARGFTTLLLPFQDRIAQLTLHLLCVCPAESTATRKEMLIATRHIVSTEIRKAFVPIADKFLDMQVLVGTGLASQCILKPFAFSMLADLMHHIRSELSPAQLTRMVDFYAGCMHDQSLSSGVHTMCAKLLHNITECIMLIPDKRHGRVLLLSILRTFVSSFAAIGGSAAAAIDNARSGNAHSEDKLYGGSEMIRTNAFEQGDRIKELRFLLRSLVTGCKNVMYALRKCDSTLALGMHHQTQGAGDEGSASVGPGDGTGMRAPSMVANQEAELAGFELDLLKKLFREGLRACRIHDVERVRAEAAARNEAKAQPPPSRETQIKLLDREGKEQIDHFANLFINLDLAVFHELFTSQFDYAFQAMVEHCAAVSSVQVFVAYDATSPAFISIMLRYLCDHLDLLGSDDEALTSTMLHMFKIAFLALAFFPEANEPVLQPYVQPIISSALVTSKRAKRPENYFLLLRALFRSIGGGRYETLYKEVFPVLQSLLEMLNGALGFTKSTSPMQELFVEICLTVPVRLSVLLPYLSLLMKPLVFALESGPELVSQGLRTLELCIDNLTREFLDPILTPVMDEIMASLWLHLRLASSASTHAPVAARILGKLGGRNRHMLLTRVPAYGHDEPRGLVEEFEAPLTFEGLSGLVTMPLSDAVSFSIRILEDREDVRQLGPAWVDVIEFVIACARYALAAHLSVGHCHTAHGTSEGALEYGQQLIELISHPLAQKRLANISSPTTQGCQLFEQAIGSCASIGDTCAARSCLESGEAAIAAVAASTSQSTLSLDELQSGGRPSITRAGLANVIWALSLASSRSQSASELLKRIISQAAKQHVAQCVHVINPEAQADERIAPCAAVLATVVPEIISHMLVAQSEGLDETKRLMLRHFYSALCDLLPNNTALVGHLPAMRRIVSDLCAACYDPDTSVKRGGCMGIAFVVQELDLGHAWLTENLLDLSKGLLFTLKDINSNAVQHVPPADSRATLLDIIKLAFPTSIFASSEADELVAMDIDRNGDKDGVRESGALHGVGGDTADHQRSKPDTDEVQETDASNLSKPLSGSLVAPTGISADSSSAKMSDMSEDADRVLPGDGSAAPASGKTSGGDGGVLSTSGTGSSVEACSSAVPDGDANTSMQIDKIPSSADGGLFNSSANQESGKPQLNSSGEAKPASPGGMSLSDAAAAASLEADVVDTSAAGSELGRSFASEKEDRLSTSADSLKKAQLVFQRLTARLSPENSRLLRSFLALITKELANPSTAVRDTVKACLGILADVTGCSTTALLLPSRDRLLVPIFSKPLRALPHNMQIGNIDAITYCLSLDPPFLDINEELLRLLSEALALADAEDQALVNHPAQVHSNTASLTHLRHVCIRMLTAAMVRSEFADAKNTPTRARIISVFFKSLYHKSVEVVDAANDGLKQVLLQQQKLPRDLLQTGLRPILINLSDYKRLTVASLDGLARLLQLLTNYFKVEVGRKLLDHMQQWANPQLLQSAAERPIEDMHEIKILVAILQVFHLLPPSASVLLDDLVSSVVNLEVHICRRESSPFRTPLFKFLNRYPTESVVYFVERIESVHYARIFCHAIASPECGPLREALIGQSPLLVALLKGFCSAVSTSKSDLAGGHTDAAASSADLTASSGAEPVLKRLNIAMSATAVIRACLEHVPLWFEDRADLLHAMLDAWAAAGRLEPIPSKSSYLARPVLIEHVIHSLLLATRAMDNPPAMLFRLLDAAGRSSESVDVSFVFRYVWDTLIVRWPATKRREVLLAFLPRLTDPGVSDESNAILLQHLINPMVATVFTLPNSSALSADADDDEDLTAHAATAKTQELRGAELLRAPVLSQIHQRVWVAHMSSGSHPLPVSNAAVRLELVQLSSILIRRAAVAVADMRKDIIKFGWLFIRNDDIMIKNASYVLVAQFIAAFDTPPKIILQAYSTLLKAHQVESRFLVRQALDILLPVLPVRLGQHPAAASGASADVAGAGGPGLPAWAMLVKRILIDNSASLAHTTHVYQLIAGHPAIFFPYRTQFASTLVGVLQKMCLTHSATSETRTLALDIMELFLKWDGMLDSGERAANDAGSDQLGLRSQVTGVSMEEQKDVSGASASAPSISDALLPEARRETIVGLLLRMLCLVFDFALKTTLGPRALDLLSRYLDASRWPPMHLRLTFFERSIQQIEAQGMNQQLVLHVLNVLSVVTSQMQSAWFEEYFGVLVGIVRKCIVVDNSQVQKIVASMLHQLYEQAAMNERLDSSSVVADLRVHIEALVGRNLQDNTSTYGTLLILHAVGDHIGEQFYSYIPLLMKYVQKYTKEHNAHAPASLLNSHIGSTPSSLSLQPSSSTPVMPTLAAENGSTSATSNGVSGAGQRATNSSTEIINQVSADGHIVLTVDALIKGETPLDLLLMLLLLLRKYISRLGDQRRSFLTYIIQLIERSSDPALLHVILAIVREWVIDPQDVFPTIKEKAMLMSSMMCFVRGSASANDNVSRASVRASAGTGAAQGAATSRGIAAGSGIQFAYTTSLRPETDPNDPFSLLERKYLSLVLEVYNDPRFTRSEMTMRLEQAFLSGMQCEDSVMRSCFLDTFNANMPPSLPVRLNYLLETQSWESVSSTFWLQQCLPLLFASTHQHAALRPFTSDRAATHRTTSNGNNTKPTMGSANTRSSVNASDTDLEMDIDTDIGISKIAETMSETASTSMTGHADPTVMGDIVGPLAKMVLLDVSFAYRIWVALFPLLWHNLRSKERHDLNSGIIRLLAKPYHQSQTAVRPNVIQAILEGFCACDPMPRLPPQLLRYLGQSYSAWYSCLALLERKLLDRCEVESVIFDRTMGVELGAFDALTELYMSLSANHYFYGAWKRHCQYWESHIALAYEQLDDWANAQASYERAQTKARAGYLPFSESEYCLWETRWVESTKRLQSWDMLLDLGLHESLPEIELEAGWRVWDWNERQTQALQLIKATTSDFSSSPRAKFYETYLTLIKTGTERTKSAEFQRMCKEGIKSCLQQWNELPPIGTPAHLEVLHLFQLMVELGDASNIYTSLASTKAENLESKSGDLKSVLQTWRERLPNNSDPINIWSDLVAWRQHIFKAINDVYVPFIAQQSAAASVPNDGSDGPVKGANKTKSADSKSNRKSGGGTDADEDSKADEEGQKGAVAGSGTSSSVPTSYAYRGYHEMAWIINRFAHVARLHGLVDVCISSLTRIYTLPNIEIQEAFLKLREQAKCYYHRSQELQSGLDVISNTNLMYFSRGQKAEFFTLKGQFLAKLGKLEEANHAFATGAQLELSSPKAWAAWGRYNDEFFCKNMPDPTGAVNAISCYMQAAGLCKRPRVRRFLVRTLWLLSQDDASGKVCAAFDAYNGEMPTWYWIALVPQLLAGLDASYSRQAQQILLRMAKQYPQALYYALRTAREDSHGLRRQQPSGTEPGNPDTSAATATAAAHAQPTPAVDELMLKLKTAHPLLTLSMEAMIDQIVHRLKPCPEEDIYRLVRALLLDGLQQLHQHISQGKLDLSLISTIVSNTCRVGLSLPSGIIKSRFEADFGGVREMDLCEYITKMYQWQQMLSQVIKQRPRKLMLGLFSPFLVEFEQQKFEDVEVPGQYLRLSDSSDDFVRIERFIPELRVVLGSSGVLRNLAIRGTDGGIVHFSVQHFTSRYNHQEERWVQFYRNLDAAGEHDRNTWEQRRIALHLPIIVSLSPHIRLVQEHPDSYTLQDVYDEACSRRGVPEIAPALHAVGKIRDLAEQLPSIEAANEVLFEQISQRLVPESLLQSHVSLHTASPMEFWLYRENFSYQISVSIALTYMIACTQRIPAKLNILRATGDICMHDLIPTQATPGLMHSQEAVPFRLTPNIQSFVTELGLEGIVPFAIHKVGQRFMDTEHLLRDFLDLFVRDELVHSPPVRSLSSTNAQALAEMCERNVRLIEHRAGQLVETLPPKDVREKERSPMQPLIQLMMQAVAPSNLAKMDFAWMPWL</sequence>
<feature type="compositionally biased region" description="Polar residues" evidence="2">
    <location>
        <begin position="1416"/>
        <end position="1433"/>
    </location>
</feature>
<dbReference type="SUPFAM" id="SSF56112">
    <property type="entry name" value="Protein kinase-like (PK-like)"/>
    <property type="match status" value="1"/>
</dbReference>